<dbReference type="PANTHER" id="PTHR43090">
    <property type="entry name" value="1-(5-PHOSPHORIBOSYL)-5-[(5-PHOSPHORIBOSYLAMINO)METHYLIDENEAMINO] IMIDAZOLE-4-CARBOXAMIDE ISOMERASE"/>
    <property type="match status" value="1"/>
</dbReference>
<dbReference type="InterPro" id="IPR006062">
    <property type="entry name" value="His_biosynth"/>
</dbReference>
<dbReference type="PANTHER" id="PTHR43090:SF2">
    <property type="entry name" value="1-(5-PHOSPHORIBOSYL)-5-[(5-PHOSPHORIBOSYLAMINO)METHYLIDENEAMINO] IMIDAZOLE-4-CARBOXAMIDE ISOMERASE"/>
    <property type="match status" value="1"/>
</dbReference>
<organism evidence="6 7">
    <name type="scientific">Jiella mangrovi</name>
    <dbReference type="NCBI Taxonomy" id="2821407"/>
    <lineage>
        <taxon>Bacteria</taxon>
        <taxon>Pseudomonadati</taxon>
        <taxon>Pseudomonadota</taxon>
        <taxon>Alphaproteobacteria</taxon>
        <taxon>Hyphomicrobiales</taxon>
        <taxon>Aurantimonadaceae</taxon>
        <taxon>Jiella</taxon>
    </lineage>
</organism>
<dbReference type="Gene3D" id="3.20.20.70">
    <property type="entry name" value="Aldolase class I"/>
    <property type="match status" value="1"/>
</dbReference>
<keyword evidence="2 5" id="KW-0028">Amino-acid biosynthesis</keyword>
<keyword evidence="3 5" id="KW-0368">Histidine biosynthesis</keyword>
<dbReference type="InterPro" id="IPR013785">
    <property type="entry name" value="Aldolase_TIM"/>
</dbReference>
<accession>A0ABS4BD22</accession>
<protein>
    <submittedName>
        <fullName evidence="6">Nickel transporter</fullName>
    </submittedName>
</protein>
<gene>
    <name evidence="6" type="ORF">J6595_03555</name>
</gene>
<evidence type="ECO:0000256" key="2">
    <source>
        <dbReference type="ARBA" id="ARBA00022605"/>
    </source>
</evidence>
<comment type="pathway">
    <text evidence="4">Amino-acid biosynthesis.</text>
</comment>
<evidence type="ECO:0000313" key="6">
    <source>
        <dbReference type="EMBL" id="MBP0614650.1"/>
    </source>
</evidence>
<name>A0ABS4BD22_9HYPH</name>
<evidence type="ECO:0000256" key="4">
    <source>
        <dbReference type="ARBA" id="ARBA00029440"/>
    </source>
</evidence>
<dbReference type="SUPFAM" id="SSF51366">
    <property type="entry name" value="Ribulose-phoshate binding barrel"/>
    <property type="match status" value="1"/>
</dbReference>
<comment type="similarity">
    <text evidence="1 5">Belongs to the HisA/HisF family.</text>
</comment>
<keyword evidence="7" id="KW-1185">Reference proteome</keyword>
<dbReference type="RefSeq" id="WP_209593083.1">
    <property type="nucleotide sequence ID" value="NZ_JAGJCF010000002.1"/>
</dbReference>
<reference evidence="6 7" key="1">
    <citation type="submission" date="2021-04" db="EMBL/GenBank/DDBJ databases">
        <title>Whole genome sequence of Jiella sp. KSK16Y-1.</title>
        <authorList>
            <person name="Tuo L."/>
        </authorList>
    </citation>
    <scope>NUCLEOTIDE SEQUENCE [LARGE SCALE GENOMIC DNA]</scope>
    <source>
        <strain evidence="6 7">KSK16Y-1</strain>
    </source>
</reference>
<dbReference type="Pfam" id="PF00977">
    <property type="entry name" value="His_biosynth"/>
    <property type="match status" value="1"/>
</dbReference>
<dbReference type="InterPro" id="IPR011060">
    <property type="entry name" value="RibuloseP-bd_barrel"/>
</dbReference>
<evidence type="ECO:0000256" key="1">
    <source>
        <dbReference type="ARBA" id="ARBA00009667"/>
    </source>
</evidence>
<evidence type="ECO:0000256" key="3">
    <source>
        <dbReference type="ARBA" id="ARBA00023102"/>
    </source>
</evidence>
<dbReference type="Proteomes" id="UP000678276">
    <property type="component" value="Unassembled WGS sequence"/>
</dbReference>
<evidence type="ECO:0000313" key="7">
    <source>
        <dbReference type="Proteomes" id="UP000678276"/>
    </source>
</evidence>
<dbReference type="EMBL" id="JAGJCF010000002">
    <property type="protein sequence ID" value="MBP0614650.1"/>
    <property type="molecule type" value="Genomic_DNA"/>
</dbReference>
<dbReference type="InterPro" id="IPR044524">
    <property type="entry name" value="Isoase_HisA-like"/>
</dbReference>
<proteinExistence type="inferred from homology"/>
<sequence length="248" mass="25914">MQVVPVLDIKQGLVVRGVMGERANYRPIETPLSQGPEPLAVARGLLALHPFDALYIADLDAIEGLAVEGVVAEGETRRRRGEPDAALIESLVAAHPGVTLWLDAGVANFDGAMAIDALSGVLCVVGSESVDEAETVRRLAEETDLALSLDFRGEAFVGPPELWSNESLWPETVIVMTLAKVGSGAGPDMDRLAEVMARAGRRKVFAAGGVRGPADLAALKDMGIAGALVATALHDGRISAADLAETTM</sequence>
<comment type="caution">
    <text evidence="6">The sequence shown here is derived from an EMBL/GenBank/DDBJ whole genome shotgun (WGS) entry which is preliminary data.</text>
</comment>
<evidence type="ECO:0000256" key="5">
    <source>
        <dbReference type="RuleBase" id="RU003657"/>
    </source>
</evidence>
<dbReference type="CDD" id="cd04723">
    <property type="entry name" value="HisA_HisF"/>
    <property type="match status" value="1"/>
</dbReference>